<dbReference type="Proteomes" id="UP001152888">
    <property type="component" value="Unassembled WGS sequence"/>
</dbReference>
<organism evidence="1 2">
    <name type="scientific">Acanthoscelides obtectus</name>
    <name type="common">Bean weevil</name>
    <name type="synonym">Bruchus obtectus</name>
    <dbReference type="NCBI Taxonomy" id="200917"/>
    <lineage>
        <taxon>Eukaryota</taxon>
        <taxon>Metazoa</taxon>
        <taxon>Ecdysozoa</taxon>
        <taxon>Arthropoda</taxon>
        <taxon>Hexapoda</taxon>
        <taxon>Insecta</taxon>
        <taxon>Pterygota</taxon>
        <taxon>Neoptera</taxon>
        <taxon>Endopterygota</taxon>
        <taxon>Coleoptera</taxon>
        <taxon>Polyphaga</taxon>
        <taxon>Cucujiformia</taxon>
        <taxon>Chrysomeloidea</taxon>
        <taxon>Chrysomelidae</taxon>
        <taxon>Bruchinae</taxon>
        <taxon>Bruchini</taxon>
        <taxon>Acanthoscelides</taxon>
    </lineage>
</organism>
<comment type="caution">
    <text evidence="1">The sequence shown here is derived from an EMBL/GenBank/DDBJ whole genome shotgun (WGS) entry which is preliminary data.</text>
</comment>
<gene>
    <name evidence="1" type="ORF">ACAOBT_LOCUS24746</name>
</gene>
<proteinExistence type="predicted"/>
<dbReference type="AlphaFoldDB" id="A0A9P0LSH3"/>
<protein>
    <submittedName>
        <fullName evidence="1">Uncharacterized protein</fullName>
    </submittedName>
</protein>
<sequence length="49" mass="5584">MSISIEKGNLLQMCKPLVMSERCSQVLISSGLDHCMIPEYGEIHRLDYN</sequence>
<evidence type="ECO:0000313" key="1">
    <source>
        <dbReference type="EMBL" id="CAH1999016.1"/>
    </source>
</evidence>
<keyword evidence="2" id="KW-1185">Reference proteome</keyword>
<reference evidence="1" key="1">
    <citation type="submission" date="2022-03" db="EMBL/GenBank/DDBJ databases">
        <authorList>
            <person name="Sayadi A."/>
        </authorList>
    </citation>
    <scope>NUCLEOTIDE SEQUENCE</scope>
</reference>
<evidence type="ECO:0000313" key="2">
    <source>
        <dbReference type="Proteomes" id="UP001152888"/>
    </source>
</evidence>
<name>A0A9P0LSH3_ACAOB</name>
<accession>A0A9P0LSH3</accession>
<dbReference type="EMBL" id="CAKOFQ010007350">
    <property type="protein sequence ID" value="CAH1999016.1"/>
    <property type="molecule type" value="Genomic_DNA"/>
</dbReference>